<feature type="transmembrane region" description="Helical" evidence="1">
    <location>
        <begin position="27"/>
        <end position="50"/>
    </location>
</feature>
<proteinExistence type="predicted"/>
<feature type="transmembrane region" description="Helical" evidence="1">
    <location>
        <begin position="62"/>
        <end position="85"/>
    </location>
</feature>
<dbReference type="EMBL" id="VCQV01000001">
    <property type="protein sequence ID" value="TWP38956.1"/>
    <property type="molecule type" value="Genomic_DNA"/>
</dbReference>
<organism evidence="2 3">
    <name type="scientific">Leekyejoonella antrihumi</name>
    <dbReference type="NCBI Taxonomy" id="1660198"/>
    <lineage>
        <taxon>Bacteria</taxon>
        <taxon>Bacillati</taxon>
        <taxon>Actinomycetota</taxon>
        <taxon>Actinomycetes</taxon>
        <taxon>Micrococcales</taxon>
        <taxon>Dermacoccaceae</taxon>
        <taxon>Leekyejoonella</taxon>
    </lineage>
</organism>
<keyword evidence="1" id="KW-1133">Transmembrane helix</keyword>
<evidence type="ECO:0000313" key="2">
    <source>
        <dbReference type="EMBL" id="TWP38956.1"/>
    </source>
</evidence>
<reference evidence="2 3" key="1">
    <citation type="submission" date="2019-05" db="EMBL/GenBank/DDBJ databases">
        <authorList>
            <person name="Lee S.D."/>
        </authorList>
    </citation>
    <scope>NUCLEOTIDE SEQUENCE [LARGE SCALE GENOMIC DNA]</scope>
    <source>
        <strain evidence="2 3">C5-26</strain>
    </source>
</reference>
<sequence length="91" mass="9575">MPDERRPKETARDTLVPRRRVRRAPNLVAFLLTGGVIGVIVGAVIAAVGADSATSNYSHSTSIGFFAVIFGALGVLVAAVVALIIEKVMTR</sequence>
<comment type="caution">
    <text evidence="2">The sequence shown here is derived from an EMBL/GenBank/DDBJ whole genome shotgun (WGS) entry which is preliminary data.</text>
</comment>
<keyword evidence="1" id="KW-0812">Transmembrane</keyword>
<protein>
    <submittedName>
        <fullName evidence="2">Uncharacterized protein</fullName>
    </submittedName>
</protein>
<dbReference type="RefSeq" id="WP_146314738.1">
    <property type="nucleotide sequence ID" value="NZ_VCQV01000001.1"/>
</dbReference>
<evidence type="ECO:0000256" key="1">
    <source>
        <dbReference type="SAM" id="Phobius"/>
    </source>
</evidence>
<dbReference type="Proteomes" id="UP000320244">
    <property type="component" value="Unassembled WGS sequence"/>
</dbReference>
<keyword evidence="1" id="KW-0472">Membrane</keyword>
<keyword evidence="3" id="KW-1185">Reference proteome</keyword>
<evidence type="ECO:0000313" key="3">
    <source>
        <dbReference type="Proteomes" id="UP000320244"/>
    </source>
</evidence>
<reference evidence="2 3" key="2">
    <citation type="submission" date="2019-08" db="EMBL/GenBank/DDBJ databases">
        <title>Jejuicoccus antrihumi gen. nov., sp. nov., a new member of the family Dermacoccaceae isolated from a cave.</title>
        <authorList>
            <person name="Schumann P."/>
            <person name="Kim I.S."/>
        </authorList>
    </citation>
    <scope>NUCLEOTIDE SEQUENCE [LARGE SCALE GENOMIC DNA]</scope>
    <source>
        <strain evidence="2 3">C5-26</strain>
    </source>
</reference>
<dbReference type="AlphaFoldDB" id="A0A563E8W1"/>
<name>A0A563E8W1_9MICO</name>
<accession>A0A563E8W1</accession>
<gene>
    <name evidence="2" type="ORF">FGL98_00735</name>
</gene>